<dbReference type="GO" id="GO:1903259">
    <property type="term" value="P:exon-exon junction complex disassembly"/>
    <property type="evidence" value="ECO:0007669"/>
    <property type="project" value="EnsemblMetazoa"/>
</dbReference>
<gene>
    <name evidence="5" type="primary">Dsim\GD27359</name>
    <name evidence="5" type="ORF">Dsimw501_GD27359</name>
</gene>
<evidence type="ECO:0000313" key="6">
    <source>
        <dbReference type="Proteomes" id="UP000035880"/>
    </source>
</evidence>
<evidence type="ECO:0000313" key="5">
    <source>
        <dbReference type="EMBL" id="KMY96134.1"/>
    </source>
</evidence>
<dbReference type="OrthoDB" id="21625at2759"/>
<reference evidence="5 6" key="1">
    <citation type="journal article" date="2013" name="Genome Res.">
        <title>A second-generation assembly of the Drosophila simulans genome provides new insights into patterns of lineage-specific divergence.</title>
        <authorList>
            <person name="Hu T.T."/>
            <person name="Eisen M.B."/>
            <person name="Thornton K.R."/>
            <person name="Andolfatto P."/>
        </authorList>
    </citation>
    <scope>NUCLEOTIDE SEQUENCE [LARGE SCALE GENOMIC DNA]</scope>
    <source>
        <strain evidence="6">w501</strain>
    </source>
</reference>
<dbReference type="Bgee" id="FBgn0268649">
    <property type="expression patterns" value="Expressed in female reproductive system and 3 other cell types or tissues"/>
</dbReference>
<evidence type="ECO:0000256" key="2">
    <source>
        <dbReference type="ARBA" id="ARBA00018898"/>
    </source>
</evidence>
<evidence type="ECO:0000256" key="1">
    <source>
        <dbReference type="ARBA" id="ARBA00009394"/>
    </source>
</evidence>
<dbReference type="PANTHER" id="PTHR22959">
    <property type="entry name" value="PYM PROTEIN"/>
    <property type="match status" value="1"/>
</dbReference>
<dbReference type="GO" id="GO:1990448">
    <property type="term" value="F:exon-exon junction complex binding"/>
    <property type="evidence" value="ECO:0007669"/>
    <property type="project" value="EnsemblMetazoa"/>
</dbReference>
<dbReference type="Pfam" id="PF09282">
    <property type="entry name" value="Mago-bind"/>
    <property type="match status" value="1"/>
</dbReference>
<protein>
    <recommendedName>
        <fullName evidence="2">Partner of Y14 and mago</fullName>
    </recommendedName>
</protein>
<evidence type="ECO:0000256" key="3">
    <source>
        <dbReference type="SAM" id="MobiDB-lite"/>
    </source>
</evidence>
<feature type="region of interest" description="Disordered" evidence="3">
    <location>
        <begin position="74"/>
        <end position="163"/>
    </location>
</feature>
<sequence>MAKLSISIAWRVGIVFYRSSKMSTYLQSSEGKFIPATKRPDGTWRKARRVKDGYVPQEEVPLYESKGKQFVAQRQAGVPPGMCPLVAAESKKEREKQERTRAKKQEKESGRQPKAPAPGVLVMPPSTCPPPKVSQQQQQQPSGSRDINSISKAMEDTLKLDAPQEVVDPAKQLKKLRKKIREIEQIESRIQAGEQKKLDKDQLDKVKKKSEILRQIKDLESTPRS</sequence>
<comment type="similarity">
    <text evidence="1">Belongs to the pym family.</text>
</comment>
<dbReference type="SUPFAM" id="SSF101931">
    <property type="entry name" value="Pym (Within the bgcn gene intron protein, WIBG), N-terminal domain"/>
    <property type="match status" value="1"/>
</dbReference>
<feature type="compositionally biased region" description="Basic and acidic residues" evidence="3">
    <location>
        <begin position="89"/>
        <end position="111"/>
    </location>
</feature>
<name>A0A0J9RL02_DROSI</name>
<proteinExistence type="inferred from homology"/>
<evidence type="ECO:0000259" key="4">
    <source>
        <dbReference type="SMART" id="SM01273"/>
    </source>
</evidence>
<dbReference type="InterPro" id="IPR039333">
    <property type="entry name" value="PYM1"/>
</dbReference>
<dbReference type="InterPro" id="IPR015362">
    <property type="entry name" value="WIBG_mago-bd"/>
</dbReference>
<dbReference type="EMBL" id="CM002911">
    <property type="protein sequence ID" value="KMY96134.1"/>
    <property type="molecule type" value="Genomic_DNA"/>
</dbReference>
<dbReference type="InterPro" id="IPR036348">
    <property type="entry name" value="WIBG_N_sf"/>
</dbReference>
<dbReference type="PANTHER" id="PTHR22959:SF0">
    <property type="entry name" value="PARTNER OF Y14 AND MAGO"/>
    <property type="match status" value="1"/>
</dbReference>
<dbReference type="Proteomes" id="UP000035880">
    <property type="component" value="Chromosome 2R"/>
</dbReference>
<dbReference type="GO" id="GO:0005737">
    <property type="term" value="C:cytoplasm"/>
    <property type="evidence" value="ECO:0007669"/>
    <property type="project" value="EnsemblMetazoa"/>
</dbReference>
<accession>A0A0J9RL02</accession>
<dbReference type="KEGG" id="dsi:Dsimw501_GD27359"/>
<organism evidence="5 6">
    <name type="scientific">Drosophila simulans</name>
    <name type="common">Fruit fly</name>
    <dbReference type="NCBI Taxonomy" id="7240"/>
    <lineage>
        <taxon>Eukaryota</taxon>
        <taxon>Metazoa</taxon>
        <taxon>Ecdysozoa</taxon>
        <taxon>Arthropoda</taxon>
        <taxon>Hexapoda</taxon>
        <taxon>Insecta</taxon>
        <taxon>Pterygota</taxon>
        <taxon>Neoptera</taxon>
        <taxon>Endopterygota</taxon>
        <taxon>Diptera</taxon>
        <taxon>Brachycera</taxon>
        <taxon>Muscomorpha</taxon>
        <taxon>Ephydroidea</taxon>
        <taxon>Drosophilidae</taxon>
        <taxon>Drosophila</taxon>
        <taxon>Sophophora</taxon>
    </lineage>
</organism>
<dbReference type="GO" id="GO:0003723">
    <property type="term" value="F:RNA binding"/>
    <property type="evidence" value="ECO:0007669"/>
    <property type="project" value="EnsemblMetazoa"/>
</dbReference>
<dbReference type="SMART" id="SM01273">
    <property type="entry name" value="Mago-bind"/>
    <property type="match status" value="1"/>
</dbReference>
<feature type="domain" description="WIBG Mago-binding" evidence="4">
    <location>
        <begin position="30"/>
        <end position="56"/>
    </location>
</feature>
<feature type="compositionally biased region" description="Polar residues" evidence="3">
    <location>
        <begin position="141"/>
        <end position="151"/>
    </location>
</feature>
<dbReference type="AlphaFoldDB" id="A0A0J9RL02"/>
<dbReference type="GO" id="GO:0035145">
    <property type="term" value="C:exon-exon junction complex"/>
    <property type="evidence" value="ECO:0007669"/>
    <property type="project" value="EnsemblMetazoa"/>
</dbReference>